<protein>
    <submittedName>
        <fullName evidence="3">Uncharacterized protein</fullName>
    </submittedName>
</protein>
<evidence type="ECO:0000313" key="6">
    <source>
        <dbReference type="Proteomes" id="UP000011645"/>
    </source>
</evidence>
<evidence type="ECO:0000313" key="4">
    <source>
        <dbReference type="EMBL" id="ELY34621.1"/>
    </source>
</evidence>
<evidence type="ECO:0000313" key="5">
    <source>
        <dbReference type="Proteomes" id="UP000000390"/>
    </source>
</evidence>
<feature type="compositionally biased region" description="Polar residues" evidence="1">
    <location>
        <begin position="72"/>
        <end position="86"/>
    </location>
</feature>
<reference evidence="3 5" key="1">
    <citation type="journal article" date="2010" name="J. Bacteriol.">
        <title>Complete genome sequence of Halalkalicoccus jeotgali B3(T), an extremely halophilic archaeon.</title>
        <authorList>
            <person name="Roh S.W."/>
            <person name="Nam Y.D."/>
            <person name="Nam S.H."/>
            <person name="Choi S.H."/>
            <person name="Park H.S."/>
            <person name="Bae J.W."/>
        </authorList>
    </citation>
    <scope>NUCLEOTIDE SEQUENCE [LARGE SCALE GENOMIC DNA]</scope>
    <source>
        <strain evidence="3">B3</strain>
        <strain evidence="5">DSM 18796 / CECT 7217 / JCM 14584 / KCTC 4019 / B3</strain>
    </source>
</reference>
<feature type="transmembrane region" description="Helical" evidence="2">
    <location>
        <begin position="34"/>
        <end position="60"/>
    </location>
</feature>
<dbReference type="HOGENOM" id="CLU_2299249_0_0_2"/>
<evidence type="ECO:0000313" key="3">
    <source>
        <dbReference type="EMBL" id="ADJ14197.1"/>
    </source>
</evidence>
<dbReference type="GeneID" id="70692655"/>
<dbReference type="Proteomes" id="UP000000390">
    <property type="component" value="Chromosome"/>
</dbReference>
<evidence type="ECO:0000256" key="1">
    <source>
        <dbReference type="SAM" id="MobiDB-lite"/>
    </source>
</evidence>
<keyword evidence="2" id="KW-0812">Transmembrane</keyword>
<keyword evidence="2" id="KW-0472">Membrane</keyword>
<name>D8J884_HALJB</name>
<keyword evidence="2" id="KW-1133">Transmembrane helix</keyword>
<accession>D8J884</accession>
<organism evidence="3 5">
    <name type="scientific">Halalkalicoccus jeotgali (strain DSM 18796 / CECT 7217 / JCM 14584 / KCTC 4019 / B3)</name>
    <dbReference type="NCBI Taxonomy" id="795797"/>
    <lineage>
        <taxon>Archaea</taxon>
        <taxon>Methanobacteriati</taxon>
        <taxon>Methanobacteriota</taxon>
        <taxon>Stenosarchaea group</taxon>
        <taxon>Halobacteria</taxon>
        <taxon>Halobacteriales</taxon>
        <taxon>Halococcaceae</taxon>
        <taxon>Halalkalicoccus</taxon>
    </lineage>
</organism>
<dbReference type="PATRIC" id="fig|795797.18.peg.811"/>
<dbReference type="EMBL" id="CP002062">
    <property type="protein sequence ID" value="ADJ14197.1"/>
    <property type="molecule type" value="Genomic_DNA"/>
</dbReference>
<dbReference type="KEGG" id="hje:HacjB3_04030"/>
<gene>
    <name evidence="3" type="ordered locus">HacjB3_04030</name>
    <name evidence="4" type="ORF">C497_15263</name>
</gene>
<feature type="region of interest" description="Disordered" evidence="1">
    <location>
        <begin position="72"/>
        <end position="100"/>
    </location>
</feature>
<sequence length="100" mass="10815">MLRERLSEYRRGVRSELEAISTEDHPPRDIAASFALGVFITALPTLGAGLLVFVLIVALLERVSKLALFASVGSSTPSRSGASTPRVSRWERSCSGRSRA</sequence>
<dbReference type="STRING" id="795797.HacjB3_04030"/>
<reference evidence="4 6" key="2">
    <citation type="journal article" date="2014" name="PLoS Genet.">
        <title>Phylogenetically driven sequencing of extremely halophilic archaea reveals strategies for static and dynamic osmo-response.</title>
        <authorList>
            <person name="Becker E.A."/>
            <person name="Seitzer P.M."/>
            <person name="Tritt A."/>
            <person name="Larsen D."/>
            <person name="Krusor M."/>
            <person name="Yao A.I."/>
            <person name="Wu D."/>
            <person name="Madern D."/>
            <person name="Eisen J.A."/>
            <person name="Darling A.E."/>
            <person name="Facciotti M.T."/>
        </authorList>
    </citation>
    <scope>NUCLEOTIDE SEQUENCE [LARGE SCALE GENOMIC DNA]</scope>
    <source>
        <strain evidence="4">B3</strain>
        <strain evidence="6">DSM 18796 / CECT 7217 / JCM 14584 / KCTC 4019 / B3</strain>
    </source>
</reference>
<dbReference type="AlphaFoldDB" id="D8J884"/>
<dbReference type="RefSeq" id="WP_008417820.1">
    <property type="nucleotide sequence ID" value="NC_014297.1"/>
</dbReference>
<dbReference type="eggNOG" id="arCOG06355">
    <property type="taxonomic scope" value="Archaea"/>
</dbReference>
<keyword evidence="6" id="KW-1185">Reference proteome</keyword>
<dbReference type="EMBL" id="AOHV01000040">
    <property type="protein sequence ID" value="ELY34621.1"/>
    <property type="molecule type" value="Genomic_DNA"/>
</dbReference>
<evidence type="ECO:0000256" key="2">
    <source>
        <dbReference type="SAM" id="Phobius"/>
    </source>
</evidence>
<dbReference type="Proteomes" id="UP000011645">
    <property type="component" value="Unassembled WGS sequence"/>
</dbReference>
<proteinExistence type="predicted"/>